<accession>A0AAV7K5I2</accession>
<keyword evidence="3" id="KW-1185">Reference proteome</keyword>
<dbReference type="AlphaFoldDB" id="A0AAV7K5I2"/>
<evidence type="ECO:0000313" key="3">
    <source>
        <dbReference type="Proteomes" id="UP001165289"/>
    </source>
</evidence>
<comment type="caution">
    <text evidence="2">The sequence shown here is derived from an EMBL/GenBank/DDBJ whole genome shotgun (WGS) entry which is preliminary data.</text>
</comment>
<feature type="transmembrane region" description="Helical" evidence="1">
    <location>
        <begin position="55"/>
        <end position="77"/>
    </location>
</feature>
<gene>
    <name evidence="2" type="ORF">LOD99_1342</name>
</gene>
<reference evidence="2 3" key="1">
    <citation type="journal article" date="2023" name="BMC Biol.">
        <title>The compact genome of the sponge Oopsacas minuta (Hexactinellida) is lacking key metazoan core genes.</title>
        <authorList>
            <person name="Santini S."/>
            <person name="Schenkelaars Q."/>
            <person name="Jourda C."/>
            <person name="Duchesne M."/>
            <person name="Belahbib H."/>
            <person name="Rocher C."/>
            <person name="Selva M."/>
            <person name="Riesgo A."/>
            <person name="Vervoort M."/>
            <person name="Leys S.P."/>
            <person name="Kodjabachian L."/>
            <person name="Le Bivic A."/>
            <person name="Borchiellini C."/>
            <person name="Claverie J.M."/>
            <person name="Renard E."/>
        </authorList>
    </citation>
    <scope>NUCLEOTIDE SEQUENCE [LARGE SCALE GENOMIC DNA]</scope>
    <source>
        <strain evidence="2">SPO-2</strain>
    </source>
</reference>
<proteinExistence type="predicted"/>
<keyword evidence="1" id="KW-0812">Transmembrane</keyword>
<dbReference type="EMBL" id="JAKMXF010000144">
    <property type="protein sequence ID" value="KAI6656547.1"/>
    <property type="molecule type" value="Genomic_DNA"/>
</dbReference>
<keyword evidence="1" id="KW-1133">Transmembrane helix</keyword>
<protein>
    <submittedName>
        <fullName evidence="2">Uncharacterized protein</fullName>
    </submittedName>
</protein>
<keyword evidence="1" id="KW-0472">Membrane</keyword>
<dbReference type="Proteomes" id="UP001165289">
    <property type="component" value="Unassembled WGS sequence"/>
</dbReference>
<sequence length="96" mass="10820">MNREQSKSYFENKITAQPFEQANTQPTVTVPDITQPSSATADLTIYQTNERPFKIFAGITTIPLIVIFLASFAIVIYKGIETPTYLPLLINLIRKL</sequence>
<evidence type="ECO:0000256" key="1">
    <source>
        <dbReference type="SAM" id="Phobius"/>
    </source>
</evidence>
<name>A0AAV7K5I2_9METZ</name>
<organism evidence="2 3">
    <name type="scientific">Oopsacas minuta</name>
    <dbReference type="NCBI Taxonomy" id="111878"/>
    <lineage>
        <taxon>Eukaryota</taxon>
        <taxon>Metazoa</taxon>
        <taxon>Porifera</taxon>
        <taxon>Hexactinellida</taxon>
        <taxon>Hexasterophora</taxon>
        <taxon>Lyssacinosida</taxon>
        <taxon>Leucopsacidae</taxon>
        <taxon>Oopsacas</taxon>
    </lineage>
</organism>
<evidence type="ECO:0000313" key="2">
    <source>
        <dbReference type="EMBL" id="KAI6656547.1"/>
    </source>
</evidence>